<dbReference type="STRING" id="929556.Solca_2219"/>
<dbReference type="eggNOG" id="COG0823">
    <property type="taxonomic scope" value="Bacteria"/>
</dbReference>
<sequence length="344" mass="38546">MSKINVKITQFGLISCLLISTFQLKAQKSAPKTLVDVPLESNISLFYSTNKTGTYQIYKKSADGEKQLTEDVNFNFWGLKVSPDKKKFICYRSPKGLIVKDNNSKNAELWLFDIDGSNGEKLISLADYKWRSHNSASWSPDGKQLLMAAEVSDKNDFNKFHWHLFLTDSLGKDPVQISSRSTMFAEPVFSPNGQYIAYSALSEGTPYSLCPSKYMEIYVAQLDSTAQKLKNERKLTSNDFWDGNPCFTADGQDIVYSIAPGCLNQVEYMDLQLVSLTGKVYDVKTDKSVKMNATTIADGTVYFQYRPGLTGNSCIARVETGGDNFTIIYQGSNFSIINPQVVEY</sequence>
<dbReference type="Proteomes" id="UP000007590">
    <property type="component" value="Chromosome"/>
</dbReference>
<protein>
    <submittedName>
        <fullName evidence="2">Periplasmic component of the Tol biopolymer transport system</fullName>
    </submittedName>
</protein>
<accession>H8KR57</accession>
<dbReference type="SUPFAM" id="SSF82171">
    <property type="entry name" value="DPP6 N-terminal domain-like"/>
    <property type="match status" value="1"/>
</dbReference>
<dbReference type="InterPro" id="IPR011042">
    <property type="entry name" value="6-blade_b-propeller_TolB-like"/>
</dbReference>
<keyword evidence="3" id="KW-1185">Reference proteome</keyword>
<reference evidence="2" key="1">
    <citation type="submission" date="2012-02" db="EMBL/GenBank/DDBJ databases">
        <title>The complete genome of Solitalea canadensis DSM 3403.</title>
        <authorList>
            <consortium name="US DOE Joint Genome Institute (JGI-PGF)"/>
            <person name="Lucas S."/>
            <person name="Copeland A."/>
            <person name="Lapidus A."/>
            <person name="Glavina del Rio T."/>
            <person name="Dalin E."/>
            <person name="Tice H."/>
            <person name="Bruce D."/>
            <person name="Goodwin L."/>
            <person name="Pitluck S."/>
            <person name="Peters L."/>
            <person name="Ovchinnikova G."/>
            <person name="Lu M."/>
            <person name="Kyrpides N."/>
            <person name="Mavromatis K."/>
            <person name="Ivanova N."/>
            <person name="Brettin T."/>
            <person name="Detter J.C."/>
            <person name="Han C."/>
            <person name="Larimer F."/>
            <person name="Land M."/>
            <person name="Hauser L."/>
            <person name="Markowitz V."/>
            <person name="Cheng J.-F."/>
            <person name="Hugenholtz P."/>
            <person name="Woyke T."/>
            <person name="Wu D."/>
            <person name="Spring S."/>
            <person name="Schroeder M."/>
            <person name="Kopitz M."/>
            <person name="Brambilla E."/>
            <person name="Klenk H.-P."/>
            <person name="Eisen J.A."/>
        </authorList>
    </citation>
    <scope>NUCLEOTIDE SEQUENCE</scope>
    <source>
        <strain evidence="2">DSM 3403</strain>
    </source>
</reference>
<evidence type="ECO:0000256" key="1">
    <source>
        <dbReference type="ARBA" id="ARBA00009820"/>
    </source>
</evidence>
<dbReference type="PANTHER" id="PTHR36842">
    <property type="entry name" value="PROTEIN TOLB HOMOLOG"/>
    <property type="match status" value="1"/>
</dbReference>
<evidence type="ECO:0000313" key="3">
    <source>
        <dbReference type="Proteomes" id="UP000007590"/>
    </source>
</evidence>
<dbReference type="InterPro" id="IPR011659">
    <property type="entry name" value="WD40"/>
</dbReference>
<dbReference type="HOGENOM" id="CLU_806313_0_0_10"/>
<dbReference type="RefSeq" id="WP_014680490.1">
    <property type="nucleotide sequence ID" value="NC_017770.1"/>
</dbReference>
<dbReference type="AlphaFoldDB" id="H8KR57"/>
<organism evidence="2 3">
    <name type="scientific">Solitalea canadensis (strain ATCC 29591 / DSM 3403 / JCM 21819 / LMG 8368 / NBRC 15130 / NCIMB 12057 / USAM 9D)</name>
    <name type="common">Flexibacter canadensis</name>
    <dbReference type="NCBI Taxonomy" id="929556"/>
    <lineage>
        <taxon>Bacteria</taxon>
        <taxon>Pseudomonadati</taxon>
        <taxon>Bacteroidota</taxon>
        <taxon>Sphingobacteriia</taxon>
        <taxon>Sphingobacteriales</taxon>
        <taxon>Sphingobacteriaceae</taxon>
        <taxon>Solitalea</taxon>
    </lineage>
</organism>
<name>H8KR57_SOLCM</name>
<comment type="similarity">
    <text evidence="1">Belongs to the TolB family.</text>
</comment>
<dbReference type="OrthoDB" id="9815657at2"/>
<proteinExistence type="inferred from homology"/>
<dbReference type="KEGG" id="scn:Solca_2219"/>
<dbReference type="PANTHER" id="PTHR36842:SF1">
    <property type="entry name" value="PROTEIN TOLB"/>
    <property type="match status" value="1"/>
</dbReference>
<dbReference type="Gene3D" id="2.120.10.30">
    <property type="entry name" value="TolB, C-terminal domain"/>
    <property type="match status" value="2"/>
</dbReference>
<gene>
    <name evidence="2" type="ordered locus">Solca_2219</name>
</gene>
<dbReference type="Pfam" id="PF07676">
    <property type="entry name" value="PD40"/>
    <property type="match status" value="2"/>
</dbReference>
<dbReference type="EMBL" id="CP003349">
    <property type="protein sequence ID" value="AFD07263.1"/>
    <property type="molecule type" value="Genomic_DNA"/>
</dbReference>
<evidence type="ECO:0000313" key="2">
    <source>
        <dbReference type="EMBL" id="AFD07263.1"/>
    </source>
</evidence>